<name>A0A2Z3H5S5_9BACT</name>
<dbReference type="RefSeq" id="WP_010038297.1">
    <property type="nucleotide sequence ID" value="NZ_CP025958.1"/>
</dbReference>
<dbReference type="KEGG" id="gog:C1280_19270"/>
<keyword evidence="1" id="KW-0732">Signal</keyword>
<organism evidence="2 3">
    <name type="scientific">Gemmata obscuriglobus</name>
    <dbReference type="NCBI Taxonomy" id="114"/>
    <lineage>
        <taxon>Bacteria</taxon>
        <taxon>Pseudomonadati</taxon>
        <taxon>Planctomycetota</taxon>
        <taxon>Planctomycetia</taxon>
        <taxon>Gemmatales</taxon>
        <taxon>Gemmataceae</taxon>
        <taxon>Gemmata</taxon>
    </lineage>
</organism>
<proteinExistence type="predicted"/>
<sequence length="104" mass="11244">MLRRTFALAAVAALVFAFNPIQAEDTKPGTHEGKVVKAEAGKLTMTDKDGKHEHTHTIPASAKVTCDGKECKVEDLKPGSSVKVVTEKKEDKVMVVRVEAKKAD</sequence>
<reference evidence="2 3" key="1">
    <citation type="submission" date="2018-01" db="EMBL/GenBank/DDBJ databases">
        <title>G. obscuriglobus.</title>
        <authorList>
            <person name="Franke J."/>
            <person name="Blomberg W."/>
            <person name="Selmecki A."/>
        </authorList>
    </citation>
    <scope>NUCLEOTIDE SEQUENCE [LARGE SCALE GENOMIC DNA]</scope>
    <source>
        <strain evidence="2 3">DSM 5831</strain>
    </source>
</reference>
<evidence type="ECO:0000313" key="2">
    <source>
        <dbReference type="EMBL" id="AWM38916.1"/>
    </source>
</evidence>
<evidence type="ECO:0000256" key="1">
    <source>
        <dbReference type="SAM" id="SignalP"/>
    </source>
</evidence>
<gene>
    <name evidence="2" type="ORF">C1280_19270</name>
</gene>
<evidence type="ECO:0008006" key="4">
    <source>
        <dbReference type="Google" id="ProtNLM"/>
    </source>
</evidence>
<feature type="signal peptide" evidence="1">
    <location>
        <begin position="1"/>
        <end position="23"/>
    </location>
</feature>
<protein>
    <recommendedName>
        <fullName evidence="4">DUF5666 domain-containing protein</fullName>
    </recommendedName>
</protein>
<dbReference type="AlphaFoldDB" id="A0A2Z3H5S5"/>
<accession>A0A2Z3H5S5</accession>
<feature type="chain" id="PRO_5016433451" description="DUF5666 domain-containing protein" evidence="1">
    <location>
        <begin position="24"/>
        <end position="104"/>
    </location>
</feature>
<dbReference type="OrthoDB" id="283338at2"/>
<dbReference type="EMBL" id="CP025958">
    <property type="protein sequence ID" value="AWM38916.1"/>
    <property type="molecule type" value="Genomic_DNA"/>
</dbReference>
<keyword evidence="3" id="KW-1185">Reference proteome</keyword>
<evidence type="ECO:0000313" key="3">
    <source>
        <dbReference type="Proteomes" id="UP000245802"/>
    </source>
</evidence>
<dbReference type="Proteomes" id="UP000245802">
    <property type="component" value="Chromosome"/>
</dbReference>